<evidence type="ECO:0000313" key="1">
    <source>
        <dbReference type="EMBL" id="KAK3705424.1"/>
    </source>
</evidence>
<reference evidence="1" key="1">
    <citation type="journal article" date="2023" name="G3 (Bethesda)">
        <title>A reference genome for the long-term kleptoplast-retaining sea slug Elysia crispata morphotype clarki.</title>
        <authorList>
            <person name="Eastman K.E."/>
            <person name="Pendleton A.L."/>
            <person name="Shaikh M.A."/>
            <person name="Suttiyut T."/>
            <person name="Ogas R."/>
            <person name="Tomko P."/>
            <person name="Gavelis G."/>
            <person name="Widhalm J.R."/>
            <person name="Wisecaver J.H."/>
        </authorList>
    </citation>
    <scope>NUCLEOTIDE SEQUENCE</scope>
    <source>
        <strain evidence="1">ECLA1</strain>
    </source>
</reference>
<evidence type="ECO:0000313" key="2">
    <source>
        <dbReference type="Proteomes" id="UP001283361"/>
    </source>
</evidence>
<comment type="caution">
    <text evidence="1">The sequence shown here is derived from an EMBL/GenBank/DDBJ whole genome shotgun (WGS) entry which is preliminary data.</text>
</comment>
<organism evidence="1 2">
    <name type="scientific">Elysia crispata</name>
    <name type="common">lettuce slug</name>
    <dbReference type="NCBI Taxonomy" id="231223"/>
    <lineage>
        <taxon>Eukaryota</taxon>
        <taxon>Metazoa</taxon>
        <taxon>Spiralia</taxon>
        <taxon>Lophotrochozoa</taxon>
        <taxon>Mollusca</taxon>
        <taxon>Gastropoda</taxon>
        <taxon>Heterobranchia</taxon>
        <taxon>Euthyneura</taxon>
        <taxon>Panpulmonata</taxon>
        <taxon>Sacoglossa</taxon>
        <taxon>Placobranchoidea</taxon>
        <taxon>Plakobranchidae</taxon>
        <taxon>Elysia</taxon>
    </lineage>
</organism>
<sequence>MKRKRGLGESYMGRQLDKRTKTYIPTERMQKVFGNRCDCKASHHRCRQIADVRREEIHKETWSLSWEQKRVFVKTAVESLAVKQSKTSQESRRKASLVYYLKDQGD</sequence>
<gene>
    <name evidence="1" type="ORF">RRG08_034002</name>
</gene>
<dbReference type="Proteomes" id="UP001283361">
    <property type="component" value="Unassembled WGS sequence"/>
</dbReference>
<dbReference type="AlphaFoldDB" id="A0AAE0XRA6"/>
<accession>A0AAE0XRA6</accession>
<keyword evidence="2" id="KW-1185">Reference proteome</keyword>
<proteinExistence type="predicted"/>
<dbReference type="EMBL" id="JAWDGP010007771">
    <property type="protein sequence ID" value="KAK3705424.1"/>
    <property type="molecule type" value="Genomic_DNA"/>
</dbReference>
<protein>
    <submittedName>
        <fullName evidence="1">Uncharacterized protein</fullName>
    </submittedName>
</protein>
<name>A0AAE0XRA6_9GAST</name>